<evidence type="ECO:0000256" key="3">
    <source>
        <dbReference type="ARBA" id="ARBA00022448"/>
    </source>
</evidence>
<comment type="similarity">
    <text evidence="2">Belongs to the amino acid-polyamine-organocation (APC) superfamily. Spore germination protein (SGP) (TC 2.A.3.9) family.</text>
</comment>
<protein>
    <submittedName>
        <fullName evidence="9">GerAB/ArcD/ProY family transporter</fullName>
    </submittedName>
</protein>
<comment type="caution">
    <text evidence="9">The sequence shown here is derived from an EMBL/GenBank/DDBJ whole genome shotgun (WGS) entry which is preliminary data.</text>
</comment>
<evidence type="ECO:0000256" key="7">
    <source>
        <dbReference type="ARBA" id="ARBA00023136"/>
    </source>
</evidence>
<feature type="transmembrane region" description="Helical" evidence="8">
    <location>
        <begin position="155"/>
        <end position="176"/>
    </location>
</feature>
<dbReference type="Pfam" id="PF03845">
    <property type="entry name" value="Spore_permease"/>
    <property type="match status" value="1"/>
</dbReference>
<dbReference type="EMBL" id="VNKI01000009">
    <property type="protein sequence ID" value="TVX78575.1"/>
    <property type="molecule type" value="Genomic_DNA"/>
</dbReference>
<feature type="transmembrane region" description="Helical" evidence="8">
    <location>
        <begin position="225"/>
        <end position="245"/>
    </location>
</feature>
<feature type="transmembrane region" description="Helical" evidence="8">
    <location>
        <begin position="130"/>
        <end position="148"/>
    </location>
</feature>
<sequence length="379" mass="42863">MPPHIKSEGMCHMIKSISTFQATIVLILSIGLMNHVIVLPSLLGASGRDSWISTLVTGMLFLLWLPMVYWIIHKTKQQHIIGWLHTHSHPIAAWSIKILLFLYLLLNLFVTLFSTFSWVNSTYMIQTPEYILFIPFIILCFIAAEAGIKTIAIAGGLVLPLVVALGFMIMTANIQYKDYSLLFPIFENGITPVWDGVVILGGGFTEIFLLVLFQQFVKTEIKFRSLLFLGLFLLFISMGPIIGSITEFGPVQAAKISNPAYAQWRLLTMGKYLNRLDFLSIYQWLSGAFIRVSLSIFLMGELFQIKSKKIKNIVLLAISVSLIIALCIPIDMPAYRDFTERYYFKLSVISILVITFFISIVIFLKERVKKNGASIEQGK</sequence>
<evidence type="ECO:0000256" key="4">
    <source>
        <dbReference type="ARBA" id="ARBA00022544"/>
    </source>
</evidence>
<organism evidence="9 10">
    <name type="scientific">Peribacillus simplex</name>
    <dbReference type="NCBI Taxonomy" id="1478"/>
    <lineage>
        <taxon>Bacteria</taxon>
        <taxon>Bacillati</taxon>
        <taxon>Bacillota</taxon>
        <taxon>Bacilli</taxon>
        <taxon>Bacillales</taxon>
        <taxon>Bacillaceae</taxon>
        <taxon>Peribacillus</taxon>
    </lineage>
</organism>
<evidence type="ECO:0000256" key="1">
    <source>
        <dbReference type="ARBA" id="ARBA00004141"/>
    </source>
</evidence>
<feature type="transmembrane region" description="Helical" evidence="8">
    <location>
        <begin position="342"/>
        <end position="364"/>
    </location>
</feature>
<feature type="transmembrane region" description="Helical" evidence="8">
    <location>
        <begin position="20"/>
        <end position="39"/>
    </location>
</feature>
<keyword evidence="3" id="KW-0813">Transport</keyword>
<keyword evidence="7 8" id="KW-0472">Membrane</keyword>
<keyword evidence="5 8" id="KW-0812">Transmembrane</keyword>
<dbReference type="PANTHER" id="PTHR34975">
    <property type="entry name" value="SPORE GERMINATION PROTEIN A2"/>
    <property type="match status" value="1"/>
</dbReference>
<dbReference type="GO" id="GO:0009847">
    <property type="term" value="P:spore germination"/>
    <property type="evidence" value="ECO:0007669"/>
    <property type="project" value="InterPro"/>
</dbReference>
<reference evidence="9 10" key="1">
    <citation type="submission" date="2019-07" db="EMBL/GenBank/DDBJ databases">
        <title>Genome assembly of Bacillus simplex strain GGC-P6A.</title>
        <authorList>
            <person name="Jennings M.E."/>
            <person name="Barton H.A."/>
        </authorList>
    </citation>
    <scope>NUCLEOTIDE SEQUENCE [LARGE SCALE GENOMIC DNA]</scope>
    <source>
        <strain evidence="9 10">GGC-P6A</strain>
    </source>
</reference>
<keyword evidence="4" id="KW-0309">Germination</keyword>
<dbReference type="NCBIfam" id="TIGR00912">
    <property type="entry name" value="2A0309"/>
    <property type="match status" value="1"/>
</dbReference>
<evidence type="ECO:0000256" key="5">
    <source>
        <dbReference type="ARBA" id="ARBA00022692"/>
    </source>
</evidence>
<dbReference type="AlphaFoldDB" id="A0A8B5XVB9"/>
<keyword evidence="6 8" id="KW-1133">Transmembrane helix</keyword>
<dbReference type="PANTHER" id="PTHR34975:SF2">
    <property type="entry name" value="SPORE GERMINATION PROTEIN A2"/>
    <property type="match status" value="1"/>
</dbReference>
<evidence type="ECO:0000313" key="10">
    <source>
        <dbReference type="Proteomes" id="UP000317770"/>
    </source>
</evidence>
<feature type="transmembrane region" description="Helical" evidence="8">
    <location>
        <begin position="51"/>
        <end position="72"/>
    </location>
</feature>
<name>A0A8B5XVB9_9BACI</name>
<comment type="subcellular location">
    <subcellularLocation>
        <location evidence="1">Membrane</location>
        <topology evidence="1">Multi-pass membrane protein</topology>
    </subcellularLocation>
</comment>
<feature type="transmembrane region" description="Helical" evidence="8">
    <location>
        <begin position="93"/>
        <end position="118"/>
    </location>
</feature>
<evidence type="ECO:0000256" key="6">
    <source>
        <dbReference type="ARBA" id="ARBA00022989"/>
    </source>
</evidence>
<dbReference type="Proteomes" id="UP000317770">
    <property type="component" value="Unassembled WGS sequence"/>
</dbReference>
<dbReference type="GO" id="GO:0016020">
    <property type="term" value="C:membrane"/>
    <property type="evidence" value="ECO:0007669"/>
    <property type="project" value="UniProtKB-SubCell"/>
</dbReference>
<feature type="transmembrane region" description="Helical" evidence="8">
    <location>
        <begin position="281"/>
        <end position="300"/>
    </location>
</feature>
<evidence type="ECO:0000313" key="9">
    <source>
        <dbReference type="EMBL" id="TVX78575.1"/>
    </source>
</evidence>
<feature type="transmembrane region" description="Helical" evidence="8">
    <location>
        <begin position="196"/>
        <end position="213"/>
    </location>
</feature>
<gene>
    <name evidence="9" type="ORF">FQP34_18685</name>
</gene>
<evidence type="ECO:0000256" key="8">
    <source>
        <dbReference type="SAM" id="Phobius"/>
    </source>
</evidence>
<accession>A0A8B5XVB9</accession>
<proteinExistence type="inferred from homology"/>
<evidence type="ECO:0000256" key="2">
    <source>
        <dbReference type="ARBA" id="ARBA00007998"/>
    </source>
</evidence>
<dbReference type="InterPro" id="IPR004761">
    <property type="entry name" value="Spore_GerAB"/>
</dbReference>
<feature type="transmembrane region" description="Helical" evidence="8">
    <location>
        <begin position="312"/>
        <end position="330"/>
    </location>
</feature>